<dbReference type="InterPro" id="IPR028005">
    <property type="entry name" value="AcTrfase_ESCO_Znf_dom"/>
</dbReference>
<dbReference type="GO" id="GO:0000785">
    <property type="term" value="C:chromatin"/>
    <property type="evidence" value="ECO:0007669"/>
    <property type="project" value="TreeGrafter"/>
</dbReference>
<evidence type="ECO:0000256" key="2">
    <source>
        <dbReference type="ARBA" id="ARBA00005816"/>
    </source>
</evidence>
<dbReference type="GO" id="GO:0061733">
    <property type="term" value="F:protein-lysine-acetyltransferase activity"/>
    <property type="evidence" value="ECO:0007669"/>
    <property type="project" value="TreeGrafter"/>
</dbReference>
<evidence type="ECO:0000256" key="7">
    <source>
        <dbReference type="ARBA" id="ARBA00023242"/>
    </source>
</evidence>
<evidence type="ECO:0000256" key="9">
    <source>
        <dbReference type="ARBA" id="ARBA00023315"/>
    </source>
</evidence>
<feature type="domain" description="N-acetyltransferase ESCO zinc-finger" evidence="10">
    <location>
        <begin position="92"/>
        <end position="131"/>
    </location>
</feature>
<dbReference type="Proteomes" id="UP001279734">
    <property type="component" value="Unassembled WGS sequence"/>
</dbReference>
<organism evidence="12 13">
    <name type="scientific">Nepenthes gracilis</name>
    <name type="common">Slender pitcher plant</name>
    <dbReference type="NCBI Taxonomy" id="150966"/>
    <lineage>
        <taxon>Eukaryota</taxon>
        <taxon>Viridiplantae</taxon>
        <taxon>Streptophyta</taxon>
        <taxon>Embryophyta</taxon>
        <taxon>Tracheophyta</taxon>
        <taxon>Spermatophyta</taxon>
        <taxon>Magnoliopsida</taxon>
        <taxon>eudicotyledons</taxon>
        <taxon>Gunneridae</taxon>
        <taxon>Pentapetalae</taxon>
        <taxon>Caryophyllales</taxon>
        <taxon>Nepenthaceae</taxon>
        <taxon>Nepenthes</taxon>
    </lineage>
</organism>
<dbReference type="GO" id="GO:0008270">
    <property type="term" value="F:zinc ion binding"/>
    <property type="evidence" value="ECO:0007669"/>
    <property type="project" value="UniProtKB-KW"/>
</dbReference>
<gene>
    <name evidence="12" type="ORF">Nepgr_006386</name>
</gene>
<keyword evidence="5" id="KW-0863">Zinc-finger</keyword>
<name>A0AAD3XHJ3_NEPGR</name>
<feature type="domain" description="N-acetyltransferase ESCO acetyl-transferase" evidence="11">
    <location>
        <begin position="281"/>
        <end position="349"/>
    </location>
</feature>
<dbReference type="Pfam" id="PF13878">
    <property type="entry name" value="zf-C2H2_3"/>
    <property type="match status" value="1"/>
</dbReference>
<keyword evidence="6" id="KW-0862">Zinc</keyword>
<dbReference type="PANTHER" id="PTHR45884">
    <property type="entry name" value="N-ACETYLTRANSFERASE ECO"/>
    <property type="match status" value="1"/>
</dbReference>
<keyword evidence="4" id="KW-0479">Metal-binding</keyword>
<evidence type="ECO:0000313" key="13">
    <source>
        <dbReference type="Proteomes" id="UP001279734"/>
    </source>
</evidence>
<evidence type="ECO:0000256" key="6">
    <source>
        <dbReference type="ARBA" id="ARBA00022833"/>
    </source>
</evidence>
<reference evidence="12" key="1">
    <citation type="submission" date="2023-05" db="EMBL/GenBank/DDBJ databases">
        <title>Nepenthes gracilis genome sequencing.</title>
        <authorList>
            <person name="Fukushima K."/>
        </authorList>
    </citation>
    <scope>NUCLEOTIDE SEQUENCE</scope>
    <source>
        <strain evidence="12">SING2019-196</strain>
    </source>
</reference>
<dbReference type="GO" id="GO:0007064">
    <property type="term" value="P:mitotic sister chromatid cohesion"/>
    <property type="evidence" value="ECO:0007669"/>
    <property type="project" value="TreeGrafter"/>
</dbReference>
<keyword evidence="3" id="KW-0808">Transferase</keyword>
<comment type="subcellular location">
    <subcellularLocation>
        <location evidence="1">Nucleus</location>
    </subcellularLocation>
</comment>
<dbReference type="PANTHER" id="PTHR45884:SF2">
    <property type="entry name" value="N-ACETYLTRANSFERASE ECO"/>
    <property type="match status" value="1"/>
</dbReference>
<comment type="caution">
    <text evidence="12">The sequence shown here is derived from an EMBL/GenBank/DDBJ whole genome shotgun (WGS) entry which is preliminary data.</text>
</comment>
<evidence type="ECO:0000259" key="10">
    <source>
        <dbReference type="Pfam" id="PF13878"/>
    </source>
</evidence>
<comment type="similarity">
    <text evidence="2">Belongs to the acetyltransferase family. ECO subfamily.</text>
</comment>
<keyword evidence="9" id="KW-0012">Acyltransferase</keyword>
<evidence type="ECO:0000256" key="4">
    <source>
        <dbReference type="ARBA" id="ARBA00022723"/>
    </source>
</evidence>
<dbReference type="CDD" id="cd04301">
    <property type="entry name" value="NAT_SF"/>
    <property type="match status" value="1"/>
</dbReference>
<dbReference type="InterPro" id="IPR028009">
    <property type="entry name" value="ESCO_Acetyltransf_dom"/>
</dbReference>
<dbReference type="GO" id="GO:0005634">
    <property type="term" value="C:nucleus"/>
    <property type="evidence" value="ECO:0007669"/>
    <property type="project" value="UniProtKB-SubCell"/>
</dbReference>
<keyword evidence="8" id="KW-0131">Cell cycle</keyword>
<accession>A0AAD3XHJ3</accession>
<evidence type="ECO:0008006" key="14">
    <source>
        <dbReference type="Google" id="ProtNLM"/>
    </source>
</evidence>
<proteinExistence type="inferred from homology"/>
<protein>
    <recommendedName>
        <fullName evidence="14">Protein CHROMOSOME TRANSMISSION FIDELITY 7</fullName>
    </recommendedName>
</protein>
<evidence type="ECO:0000259" key="11">
    <source>
        <dbReference type="Pfam" id="PF13880"/>
    </source>
</evidence>
<evidence type="ECO:0000313" key="12">
    <source>
        <dbReference type="EMBL" id="GMH04546.1"/>
    </source>
</evidence>
<dbReference type="Pfam" id="PF13880">
    <property type="entry name" value="Acetyltransf_13"/>
    <property type="match status" value="1"/>
</dbReference>
<evidence type="ECO:0000256" key="5">
    <source>
        <dbReference type="ARBA" id="ARBA00022771"/>
    </source>
</evidence>
<evidence type="ECO:0000256" key="3">
    <source>
        <dbReference type="ARBA" id="ARBA00022679"/>
    </source>
</evidence>
<evidence type="ECO:0000256" key="1">
    <source>
        <dbReference type="ARBA" id="ARBA00004123"/>
    </source>
</evidence>
<keyword evidence="13" id="KW-1185">Reference proteome</keyword>
<dbReference type="EMBL" id="BSYO01000005">
    <property type="protein sequence ID" value="GMH04546.1"/>
    <property type="molecule type" value="Genomic_DNA"/>
</dbReference>
<keyword evidence="7" id="KW-0539">Nucleus</keyword>
<sequence>MQKKIKSFFKPSAAKSPGHISAICNDSFDEIWSKKQPEICVKYIRKASNRCQSTKGDGLICEEVDKPCLEDDKLKQVRKYGMVLNKKRRYAQFHLDLGQSDFLLHTCSTCGAMYAKGDDGDEKFHNTLHKNYTNGIQFKGWRCERVIHMPLVEGGRIILVLNTDPPVQMKKVHEVVKMMEIELGDGWIFHELHKVYLYIYLQRIAACVVAEPISKAYRVLSDSVKKSCYGTRKKAVLKSTKIQFGGVCFQREVVRRVPLDSSSQAPHVNLCGAIICEEESVPAVCGIRAIWVSPSNRRKGIASHLLDAVRISFCKDSILEPSQLAFSQPTSAGRALASRYTGTGSFLVYKTS</sequence>
<dbReference type="AlphaFoldDB" id="A0AAD3XHJ3"/>
<evidence type="ECO:0000256" key="8">
    <source>
        <dbReference type="ARBA" id="ARBA00023306"/>
    </source>
</evidence>